<sequence length="288" mass="32321">MDGVITRFAPSPTGYLHLGHAYSAWCAFDFAQRHGGRFLLRIEDIDTVRCRPEYTEAIFADLAWLGFYWPEPVRQQSQHMVTYGDALVQLQDLGLLYPCFCTRKSIQQEIANANRAPHGPDGPLYPGRCRALSMAERMERLHEGQSHALRLDVGRALELLGGVPLHWVDGEQGVEITATPEIFGDVVLARKESPTSYHLAVTLDDHVQGISHVVRGEDLRQATHLHRLLQALLGLRTPIYHHHPLLTDEQGKRYAKRDKSLTLRALRAEGVSAEAIMQRVRSGATLLA</sequence>
<dbReference type="GO" id="GO:0005829">
    <property type="term" value="C:cytosol"/>
    <property type="evidence" value="ECO:0007669"/>
    <property type="project" value="TreeGrafter"/>
</dbReference>
<keyword evidence="1 7" id="KW-0436">Ligase</keyword>
<dbReference type="GO" id="GO:0004818">
    <property type="term" value="F:glutamate-tRNA ligase activity"/>
    <property type="evidence" value="ECO:0007669"/>
    <property type="project" value="TreeGrafter"/>
</dbReference>
<evidence type="ECO:0000313" key="9">
    <source>
        <dbReference type="EMBL" id="ABK46137.1"/>
    </source>
</evidence>
<evidence type="ECO:0000256" key="7">
    <source>
        <dbReference type="RuleBase" id="RU363037"/>
    </source>
</evidence>
<keyword evidence="7" id="KW-0648">Protein biosynthesis</keyword>
<evidence type="ECO:0000256" key="5">
    <source>
        <dbReference type="ARBA" id="ARBA00022840"/>
    </source>
</evidence>
<dbReference type="PROSITE" id="PS00178">
    <property type="entry name" value="AA_TRNA_LIGASE_I"/>
    <property type="match status" value="1"/>
</dbReference>
<reference evidence="9 10" key="2">
    <citation type="journal article" date="2012" name="Int. J. Syst. Evol. Microbiol.">
        <title>Magnetococcus marinus gen. nov., sp. nov., a marine, magnetotactic bacterium that represents a novel lineage (Magnetococcaceae fam. nov.; Magnetococcales ord. nov.) at the base of the Alphaproteobacteria.</title>
        <authorList>
            <person name="Bazylinski D.A."/>
            <person name="Williams T.J."/>
            <person name="Lefevre C.T."/>
            <person name="Berg R.J."/>
            <person name="Zhang C.L."/>
            <person name="Bowser S.S."/>
            <person name="Dean A.J."/>
            <person name="Beveridge T.J."/>
        </authorList>
    </citation>
    <scope>NUCLEOTIDE SEQUENCE [LARGE SCALE GENOMIC DNA]</scope>
    <source>
        <strain evidence="10">ATCC BAA-1437 / JCM 17883 / MC-1</strain>
    </source>
</reference>
<dbReference type="OrthoDB" id="9807503at2"/>
<dbReference type="InterPro" id="IPR020058">
    <property type="entry name" value="Glu/Gln-tRNA-synth_Ib_cat-dom"/>
</dbReference>
<dbReference type="PANTHER" id="PTHR43311:SF1">
    <property type="entry name" value="GLUTAMYL-Q TRNA(ASP) SYNTHETASE"/>
    <property type="match status" value="1"/>
</dbReference>
<dbReference type="RefSeq" id="WP_011715190.1">
    <property type="nucleotide sequence ID" value="NC_008576.1"/>
</dbReference>
<keyword evidence="10" id="KW-1185">Reference proteome</keyword>
<evidence type="ECO:0000313" key="10">
    <source>
        <dbReference type="Proteomes" id="UP000002586"/>
    </source>
</evidence>
<proteinExistence type="inferred from homology"/>
<keyword evidence="5 7" id="KW-0067">ATP-binding</keyword>
<dbReference type="Pfam" id="PF00749">
    <property type="entry name" value="tRNA-synt_1c"/>
    <property type="match status" value="1"/>
</dbReference>
<keyword evidence="4" id="KW-0862">Zinc</keyword>
<dbReference type="PANTHER" id="PTHR43311">
    <property type="entry name" value="GLUTAMATE--TRNA LIGASE"/>
    <property type="match status" value="1"/>
</dbReference>
<reference evidence="10" key="1">
    <citation type="journal article" date="2009" name="Appl. Environ. Microbiol.">
        <title>Complete genome sequence of the chemolithoautotrophic marine magnetotactic coccus strain MC-1.</title>
        <authorList>
            <person name="Schubbe S."/>
            <person name="Williams T.J."/>
            <person name="Xie G."/>
            <person name="Kiss H.E."/>
            <person name="Brettin T.S."/>
            <person name="Martinez D."/>
            <person name="Ross C.A."/>
            <person name="Schuler D."/>
            <person name="Cox B.L."/>
            <person name="Nealson K.H."/>
            <person name="Bazylinski D.A."/>
        </authorList>
    </citation>
    <scope>NUCLEOTIDE SEQUENCE [LARGE SCALE GENOMIC DNA]</scope>
    <source>
        <strain evidence="10">ATCC BAA-1437 / JCM 17883 / MC-1</strain>
    </source>
</reference>
<dbReference type="SUPFAM" id="SSF52374">
    <property type="entry name" value="Nucleotidylyl transferase"/>
    <property type="match status" value="1"/>
</dbReference>
<dbReference type="InterPro" id="IPR000924">
    <property type="entry name" value="Glu/Gln-tRNA-synth"/>
</dbReference>
<dbReference type="InterPro" id="IPR049940">
    <property type="entry name" value="GluQ/Sye"/>
</dbReference>
<evidence type="ECO:0000259" key="8">
    <source>
        <dbReference type="Pfam" id="PF00749"/>
    </source>
</evidence>
<evidence type="ECO:0000256" key="2">
    <source>
        <dbReference type="ARBA" id="ARBA00022723"/>
    </source>
</evidence>
<feature type="domain" description="Glutamyl/glutaminyl-tRNA synthetase class Ib catalytic" evidence="8">
    <location>
        <begin position="4"/>
        <end position="281"/>
    </location>
</feature>
<comment type="similarity">
    <text evidence="7">Belongs to the class-I aminoacyl-tRNA synthetase family.</text>
</comment>
<accession>A0LDU4</accession>
<dbReference type="EMBL" id="CP000471">
    <property type="protein sequence ID" value="ABK46137.1"/>
    <property type="molecule type" value="Genomic_DNA"/>
</dbReference>
<keyword evidence="2" id="KW-0479">Metal-binding</keyword>
<protein>
    <submittedName>
        <fullName evidence="9">Glutamyl-tRNA synthetase, class Ic</fullName>
    </submittedName>
</protein>
<keyword evidence="6 7" id="KW-0030">Aminoacyl-tRNA synthetase</keyword>
<keyword evidence="3 7" id="KW-0547">Nucleotide-binding</keyword>
<dbReference type="NCBIfam" id="NF004315">
    <property type="entry name" value="PRK05710.1-4"/>
    <property type="match status" value="1"/>
</dbReference>
<dbReference type="InterPro" id="IPR014729">
    <property type="entry name" value="Rossmann-like_a/b/a_fold"/>
</dbReference>
<dbReference type="eggNOG" id="COG0008">
    <property type="taxonomic scope" value="Bacteria"/>
</dbReference>
<name>A0LDU4_MAGMM</name>
<evidence type="ECO:0000256" key="6">
    <source>
        <dbReference type="ARBA" id="ARBA00023146"/>
    </source>
</evidence>
<dbReference type="KEGG" id="mgm:Mmc1_3652"/>
<dbReference type="GO" id="GO:0006424">
    <property type="term" value="P:glutamyl-tRNA aminoacylation"/>
    <property type="evidence" value="ECO:0007669"/>
    <property type="project" value="TreeGrafter"/>
</dbReference>
<organism evidence="9 10">
    <name type="scientific">Magnetococcus marinus (strain ATCC BAA-1437 / JCM 17883 / MC-1)</name>
    <dbReference type="NCBI Taxonomy" id="156889"/>
    <lineage>
        <taxon>Bacteria</taxon>
        <taxon>Pseudomonadati</taxon>
        <taxon>Pseudomonadota</taxon>
        <taxon>Magnetococcia</taxon>
        <taxon>Magnetococcales</taxon>
        <taxon>Magnetococcaceae</taxon>
        <taxon>Magnetococcus</taxon>
    </lineage>
</organism>
<dbReference type="Gene3D" id="3.40.50.620">
    <property type="entry name" value="HUPs"/>
    <property type="match status" value="1"/>
</dbReference>
<dbReference type="STRING" id="156889.Mmc1_3652"/>
<dbReference type="AlphaFoldDB" id="A0LDU4"/>
<evidence type="ECO:0000256" key="1">
    <source>
        <dbReference type="ARBA" id="ARBA00022598"/>
    </source>
</evidence>
<dbReference type="HOGENOM" id="CLU_015768_0_0_5"/>
<dbReference type="Proteomes" id="UP000002586">
    <property type="component" value="Chromosome"/>
</dbReference>
<dbReference type="InterPro" id="IPR001412">
    <property type="entry name" value="aa-tRNA-synth_I_CS"/>
</dbReference>
<dbReference type="GO" id="GO:0005524">
    <property type="term" value="F:ATP binding"/>
    <property type="evidence" value="ECO:0007669"/>
    <property type="project" value="UniProtKB-KW"/>
</dbReference>
<dbReference type="PRINTS" id="PR00987">
    <property type="entry name" value="TRNASYNTHGLU"/>
</dbReference>
<evidence type="ECO:0000256" key="3">
    <source>
        <dbReference type="ARBA" id="ARBA00022741"/>
    </source>
</evidence>
<gene>
    <name evidence="9" type="ordered locus">Mmc1_3652</name>
</gene>
<evidence type="ECO:0000256" key="4">
    <source>
        <dbReference type="ARBA" id="ARBA00022833"/>
    </source>
</evidence>